<evidence type="ECO:0000313" key="1">
    <source>
        <dbReference type="EMBL" id="KAJ3136724.1"/>
    </source>
</evidence>
<keyword evidence="2" id="KW-1185">Reference proteome</keyword>
<comment type="caution">
    <text evidence="1">The sequence shown here is derived from an EMBL/GenBank/DDBJ whole genome shotgun (WGS) entry which is preliminary data.</text>
</comment>
<accession>A0AAD5T976</accession>
<gene>
    <name evidence="1" type="ORF">HK100_001478</name>
</gene>
<name>A0AAD5T976_9FUNG</name>
<dbReference type="EMBL" id="JADGJH010000132">
    <property type="protein sequence ID" value="KAJ3136724.1"/>
    <property type="molecule type" value="Genomic_DNA"/>
</dbReference>
<organism evidence="1 2">
    <name type="scientific">Physocladia obscura</name>
    <dbReference type="NCBI Taxonomy" id="109957"/>
    <lineage>
        <taxon>Eukaryota</taxon>
        <taxon>Fungi</taxon>
        <taxon>Fungi incertae sedis</taxon>
        <taxon>Chytridiomycota</taxon>
        <taxon>Chytridiomycota incertae sedis</taxon>
        <taxon>Chytridiomycetes</taxon>
        <taxon>Chytridiales</taxon>
        <taxon>Chytriomycetaceae</taxon>
        <taxon>Physocladia</taxon>
    </lineage>
</organism>
<reference evidence="1" key="1">
    <citation type="submission" date="2020-05" db="EMBL/GenBank/DDBJ databases">
        <title>Phylogenomic resolution of chytrid fungi.</title>
        <authorList>
            <person name="Stajich J.E."/>
            <person name="Amses K."/>
            <person name="Simmons R."/>
            <person name="Seto K."/>
            <person name="Myers J."/>
            <person name="Bonds A."/>
            <person name="Quandt C.A."/>
            <person name="Barry K."/>
            <person name="Liu P."/>
            <person name="Grigoriev I."/>
            <person name="Longcore J.E."/>
            <person name="James T.Y."/>
        </authorList>
    </citation>
    <scope>NUCLEOTIDE SEQUENCE</scope>
    <source>
        <strain evidence="1">JEL0513</strain>
    </source>
</reference>
<proteinExistence type="predicted"/>
<dbReference type="Proteomes" id="UP001211907">
    <property type="component" value="Unassembled WGS sequence"/>
</dbReference>
<evidence type="ECO:0000313" key="2">
    <source>
        <dbReference type="Proteomes" id="UP001211907"/>
    </source>
</evidence>
<sequence>MPKSKEAEAANQLPPYPVPQTLYIPRPCYIDHEKRITHLLTHQSATDAYLEVAHDLQHEKWHESRVFTIQPNSMISTIEAGFLYAFGRKSLPAVSNSKSQQDDTLVVGGQEEKTPTSIGTHESLFFEDGTFLNPFRSEYTRYCWKKPRGIFASDDVVLEMWEENDSKASKQIIAGFSFEFKFGGKLSAKPKTANGEEAWRSVEELAFIVGTAFVAVMKQESKLSKFDSLLKIGMITSGGGGDYTF</sequence>
<protein>
    <submittedName>
        <fullName evidence="1">Uncharacterized protein</fullName>
    </submittedName>
</protein>
<dbReference type="AlphaFoldDB" id="A0AAD5T976"/>